<keyword evidence="6" id="KW-0694">RNA-binding</keyword>
<dbReference type="CDD" id="cd00165">
    <property type="entry name" value="S4"/>
    <property type="match status" value="1"/>
</dbReference>
<dbReference type="InterPro" id="IPR036986">
    <property type="entry name" value="S4_RNA-bd_sf"/>
</dbReference>
<evidence type="ECO:0000259" key="7">
    <source>
        <dbReference type="Pfam" id="PF00849"/>
    </source>
</evidence>
<keyword evidence="3 8" id="KW-0413">Isomerase</keyword>
<dbReference type="InterPro" id="IPR020103">
    <property type="entry name" value="PsdUridine_synth_cat_dom_sf"/>
</dbReference>
<reference evidence="8 9" key="1">
    <citation type="submission" date="2019-01" db="EMBL/GenBank/DDBJ databases">
        <authorList>
            <consortium name="Pathogen Informatics"/>
        </authorList>
    </citation>
    <scope>NUCLEOTIDE SEQUENCE [LARGE SCALE GENOMIC DNA]</scope>
    <source>
        <strain evidence="8 9">NCTC10184</strain>
    </source>
</reference>
<dbReference type="InterPro" id="IPR050188">
    <property type="entry name" value="RluA_PseudoU_synthase"/>
</dbReference>
<dbReference type="PROSITE" id="PS50889">
    <property type="entry name" value="S4"/>
    <property type="match status" value="1"/>
</dbReference>
<keyword evidence="8" id="KW-0456">Lyase</keyword>
<dbReference type="GO" id="GO:0016829">
    <property type="term" value="F:lyase activity"/>
    <property type="evidence" value="ECO:0007669"/>
    <property type="project" value="UniProtKB-KW"/>
</dbReference>
<comment type="similarity">
    <text evidence="2">Belongs to the pseudouridine synthase RluA family.</text>
</comment>
<evidence type="ECO:0000256" key="5">
    <source>
        <dbReference type="ARBA" id="ARBA00033164"/>
    </source>
</evidence>
<dbReference type="CDD" id="cd02869">
    <property type="entry name" value="PseudoU_synth_RluA_like"/>
    <property type="match status" value="1"/>
</dbReference>
<dbReference type="KEGG" id="mcob:NCTC10184_00362"/>
<dbReference type="GO" id="GO:0000455">
    <property type="term" value="P:enzyme-directed rRNA pseudouridine synthesis"/>
    <property type="evidence" value="ECO:0007669"/>
    <property type="project" value="TreeGrafter"/>
</dbReference>
<name>A0A449BAT0_9BACT</name>
<sequence length="294" mass="34254">MNQNKWKHFVILPENDGKKLLKFLKEIFVSYPLSLLYRLIRNKDIKINGARTKDDKLVLKSGDVVEIFFAREIENNQNDEFKEAKPTFDVIYEDENILIVDKPVGISIHSEANCLDFQVLNYLKFKNIPGNFRPSHIGRIDKETSGIVLYAKSHSNLVQLNAKTKYFDKAYVFESDFESNNDIVCIDIVQNGEKRDALINPDSPICTKFTNLNNKKFAYILTGKKHQIRLTLKALNTPIYGDKKYGGKSAKRMYLHSHQLTFHNLHDNLVYLNEKTFESKVPWEFKKESDVKNW</sequence>
<dbReference type="Gene3D" id="3.10.290.10">
    <property type="entry name" value="RNA-binding S4 domain"/>
    <property type="match status" value="1"/>
</dbReference>
<comment type="catalytic activity">
    <reaction evidence="1">
        <text>a uridine in RNA = a pseudouridine in RNA</text>
        <dbReference type="Rhea" id="RHEA:48348"/>
        <dbReference type="Rhea" id="RHEA-COMP:12068"/>
        <dbReference type="Rhea" id="RHEA-COMP:12069"/>
        <dbReference type="ChEBI" id="CHEBI:65314"/>
        <dbReference type="ChEBI" id="CHEBI:65315"/>
    </reaction>
</comment>
<dbReference type="EMBL" id="LR215043">
    <property type="protein sequence ID" value="VEU78137.1"/>
    <property type="molecule type" value="Genomic_DNA"/>
</dbReference>
<evidence type="ECO:0000256" key="2">
    <source>
        <dbReference type="ARBA" id="ARBA00010876"/>
    </source>
</evidence>
<accession>A0A449BAT0</accession>
<evidence type="ECO:0000313" key="8">
    <source>
        <dbReference type="EMBL" id="VEU78137.1"/>
    </source>
</evidence>
<evidence type="ECO:0000313" key="9">
    <source>
        <dbReference type="Proteomes" id="UP000290876"/>
    </source>
</evidence>
<evidence type="ECO:0000256" key="3">
    <source>
        <dbReference type="ARBA" id="ARBA00023235"/>
    </source>
</evidence>
<dbReference type="GO" id="GO:0009982">
    <property type="term" value="F:pseudouridine synthase activity"/>
    <property type="evidence" value="ECO:0007669"/>
    <property type="project" value="InterPro"/>
</dbReference>
<dbReference type="Gene3D" id="3.30.2350.10">
    <property type="entry name" value="Pseudouridine synthase"/>
    <property type="match status" value="1"/>
</dbReference>
<organism evidence="8 9">
    <name type="scientific">Mycoplasmopsis columbinasalis</name>
    <dbReference type="NCBI Taxonomy" id="114880"/>
    <lineage>
        <taxon>Bacteria</taxon>
        <taxon>Bacillati</taxon>
        <taxon>Mycoplasmatota</taxon>
        <taxon>Mycoplasmoidales</taxon>
        <taxon>Metamycoplasmataceae</taxon>
        <taxon>Mycoplasmopsis</taxon>
    </lineage>
</organism>
<gene>
    <name evidence="8" type="primary">rluC</name>
    <name evidence="8" type="ORF">NCTC10184_00362</name>
</gene>
<dbReference type="RefSeq" id="WP_129622983.1">
    <property type="nucleotide sequence ID" value="NZ_LR215043.1"/>
</dbReference>
<dbReference type="GO" id="GO:0003723">
    <property type="term" value="F:RNA binding"/>
    <property type="evidence" value="ECO:0007669"/>
    <property type="project" value="UniProtKB-KW"/>
</dbReference>
<dbReference type="PANTHER" id="PTHR21600">
    <property type="entry name" value="MITOCHONDRIAL RNA PSEUDOURIDINE SYNTHASE"/>
    <property type="match status" value="1"/>
</dbReference>
<dbReference type="PANTHER" id="PTHR21600:SF87">
    <property type="entry name" value="RNA PSEUDOURIDYLATE SYNTHASE DOMAIN-CONTAINING PROTEIN 1"/>
    <property type="match status" value="1"/>
</dbReference>
<evidence type="ECO:0000256" key="1">
    <source>
        <dbReference type="ARBA" id="ARBA00000073"/>
    </source>
</evidence>
<dbReference type="OrthoDB" id="9807829at2"/>
<dbReference type="Pfam" id="PF00849">
    <property type="entry name" value="PseudoU_synth_2"/>
    <property type="match status" value="1"/>
</dbReference>
<dbReference type="AlphaFoldDB" id="A0A449BAT0"/>
<dbReference type="SUPFAM" id="SSF55120">
    <property type="entry name" value="Pseudouridine synthase"/>
    <property type="match status" value="1"/>
</dbReference>
<dbReference type="InterPro" id="IPR006145">
    <property type="entry name" value="PsdUridine_synth_RsuA/RluA"/>
</dbReference>
<proteinExistence type="inferred from homology"/>
<protein>
    <recommendedName>
        <fullName evidence="4">RNA pseudouridylate synthase</fullName>
    </recommendedName>
    <alternativeName>
        <fullName evidence="5">RNA-uridine isomerase</fullName>
    </alternativeName>
</protein>
<evidence type="ECO:0000256" key="6">
    <source>
        <dbReference type="PROSITE-ProRule" id="PRU00182"/>
    </source>
</evidence>
<dbReference type="Proteomes" id="UP000290876">
    <property type="component" value="Chromosome"/>
</dbReference>
<feature type="domain" description="Pseudouridine synthase RsuA/RluA-like" evidence="7">
    <location>
        <begin position="96"/>
        <end position="233"/>
    </location>
</feature>
<evidence type="ECO:0000256" key="4">
    <source>
        <dbReference type="ARBA" id="ARBA00031870"/>
    </source>
</evidence>
<keyword evidence="9" id="KW-1185">Reference proteome</keyword>
<dbReference type="GO" id="GO:0140098">
    <property type="term" value="F:catalytic activity, acting on RNA"/>
    <property type="evidence" value="ECO:0007669"/>
    <property type="project" value="UniProtKB-ARBA"/>
</dbReference>